<dbReference type="EC" id="1.7.2.1" evidence="8"/>
<evidence type="ECO:0000256" key="11">
    <source>
        <dbReference type="ARBA" id="ARBA00022723"/>
    </source>
</evidence>
<evidence type="ECO:0000259" key="22">
    <source>
        <dbReference type="Pfam" id="PF07731"/>
    </source>
</evidence>
<keyword evidence="17" id="KW-0534">Nitrate assimilation</keyword>
<dbReference type="InterPro" id="IPR001117">
    <property type="entry name" value="Cu-oxidase_2nd"/>
</dbReference>
<dbReference type="CDD" id="cd13860">
    <property type="entry name" value="CuRO_1_2dMco_1"/>
    <property type="match status" value="1"/>
</dbReference>
<comment type="cofactor">
    <cofactor evidence="1 20">
        <name>Cu(+)</name>
        <dbReference type="ChEBI" id="CHEBI:49552"/>
    </cofactor>
</comment>
<comment type="similarity">
    <text evidence="6">Belongs to the multicopper oxidase family.</text>
</comment>
<evidence type="ECO:0000256" key="18">
    <source>
        <dbReference type="ARBA" id="ARBA00032356"/>
    </source>
</evidence>
<evidence type="ECO:0000256" key="5">
    <source>
        <dbReference type="ARBA" id="ARBA00005127"/>
    </source>
</evidence>
<feature type="binding site" description="type 1 copper site" evidence="20">
    <location>
        <position position="109"/>
    </location>
    <ligand>
        <name>Cu cation</name>
        <dbReference type="ChEBI" id="CHEBI:23378"/>
        <label>1</label>
    </ligand>
</feature>
<evidence type="ECO:0000256" key="14">
    <source>
        <dbReference type="ARBA" id="ARBA00022827"/>
    </source>
</evidence>
<comment type="pathway">
    <text evidence="5">Nitrogen metabolism; nitrate reduction (denitrification); dinitrogen from nitrate: step 2/4.</text>
</comment>
<evidence type="ECO:0000256" key="1">
    <source>
        <dbReference type="ARBA" id="ARBA00001960"/>
    </source>
</evidence>
<evidence type="ECO:0000313" key="25">
    <source>
        <dbReference type="Proteomes" id="UP000001544"/>
    </source>
</evidence>
<keyword evidence="13" id="KW-0574">Periplasm</keyword>
<dbReference type="InterPro" id="IPR045087">
    <property type="entry name" value="Cu-oxidase_fam"/>
</dbReference>
<feature type="binding site" description="type 1 copper site" evidence="20">
    <location>
        <position position="151"/>
    </location>
    <ligand>
        <name>Cu cation</name>
        <dbReference type="ChEBI" id="CHEBI:23378"/>
        <label>1</label>
    </ligand>
</feature>
<evidence type="ECO:0000256" key="19">
    <source>
        <dbReference type="ARBA" id="ARBA00049340"/>
    </source>
</evidence>
<feature type="domain" description="Plastocyanin-like" evidence="21">
    <location>
        <begin position="266"/>
        <end position="372"/>
    </location>
</feature>
<gene>
    <name evidence="24" type="ordered locus">BpOF4_18030</name>
</gene>
<dbReference type="UniPathway" id="UPA00652">
    <property type="reaction ID" value="UER00707"/>
</dbReference>
<dbReference type="InterPro" id="IPR011706">
    <property type="entry name" value="Cu-oxidase_C"/>
</dbReference>
<evidence type="ECO:0000256" key="3">
    <source>
        <dbReference type="ARBA" id="ARBA00001974"/>
    </source>
</evidence>
<dbReference type="Pfam" id="PF00394">
    <property type="entry name" value="Cu-oxidase"/>
    <property type="match status" value="1"/>
</dbReference>
<evidence type="ECO:0000256" key="9">
    <source>
        <dbReference type="ARBA" id="ARBA00017290"/>
    </source>
</evidence>
<keyword evidence="14" id="KW-0274">FAD</keyword>
<evidence type="ECO:0000256" key="10">
    <source>
        <dbReference type="ARBA" id="ARBA00022630"/>
    </source>
</evidence>
<evidence type="ECO:0000256" key="17">
    <source>
        <dbReference type="ARBA" id="ARBA00023063"/>
    </source>
</evidence>
<comment type="cofactor">
    <cofactor evidence="2 20">
        <name>Cu(2+)</name>
        <dbReference type="ChEBI" id="CHEBI:29036"/>
    </cofactor>
</comment>
<comment type="catalytic activity">
    <reaction evidence="19">
        <text>nitric oxide + Fe(III)-[cytochrome c] + H2O = Fe(II)-[cytochrome c] + nitrite + 2 H(+)</text>
        <dbReference type="Rhea" id="RHEA:15233"/>
        <dbReference type="Rhea" id="RHEA-COMP:10350"/>
        <dbReference type="Rhea" id="RHEA-COMP:14399"/>
        <dbReference type="ChEBI" id="CHEBI:15377"/>
        <dbReference type="ChEBI" id="CHEBI:15378"/>
        <dbReference type="ChEBI" id="CHEBI:16301"/>
        <dbReference type="ChEBI" id="CHEBI:16480"/>
        <dbReference type="ChEBI" id="CHEBI:29033"/>
        <dbReference type="ChEBI" id="CHEBI:29034"/>
        <dbReference type="EC" id="1.7.2.1"/>
    </reaction>
</comment>
<dbReference type="PROSITE" id="PS51257">
    <property type="entry name" value="PROKAR_LIPOPROTEIN"/>
    <property type="match status" value="1"/>
</dbReference>
<dbReference type="InterPro" id="IPR002355">
    <property type="entry name" value="Cu_oxidase_Cu_BS"/>
</dbReference>
<feature type="domain" description="Plastocyanin-like" evidence="22">
    <location>
        <begin position="428"/>
        <end position="537"/>
    </location>
</feature>
<dbReference type="PRINTS" id="PR00695">
    <property type="entry name" value="CUNO2RDTASE"/>
</dbReference>
<accession>D3FS12</accession>
<evidence type="ECO:0000259" key="23">
    <source>
        <dbReference type="Pfam" id="PF07732"/>
    </source>
</evidence>
<dbReference type="GO" id="GO:0005507">
    <property type="term" value="F:copper ion binding"/>
    <property type="evidence" value="ECO:0007669"/>
    <property type="project" value="InterPro"/>
</dbReference>
<dbReference type="Pfam" id="PF07732">
    <property type="entry name" value="Cu-oxidase_3"/>
    <property type="match status" value="1"/>
</dbReference>
<evidence type="ECO:0000256" key="15">
    <source>
        <dbReference type="ARBA" id="ARBA00023002"/>
    </source>
</evidence>
<dbReference type="CDD" id="cd04202">
    <property type="entry name" value="CuRO_D2_2dMcoN_like"/>
    <property type="match status" value="1"/>
</dbReference>
<dbReference type="AlphaFoldDB" id="D3FS12"/>
<keyword evidence="11 20" id="KW-0479">Metal-binding</keyword>
<dbReference type="KEGG" id="bpf:BpOF4_18030"/>
<dbReference type="STRING" id="398511.BpOF4_18030"/>
<name>D3FS12_ALKPO</name>
<reference evidence="24 25" key="1">
    <citation type="journal article" date="2011" name="Environ. Microbiol.">
        <title>Genome of alkaliphilic Bacillus pseudofirmus OF4 reveals adaptations that support the ability to grow in an external pH range from 7.5 to 11.4.</title>
        <authorList>
            <person name="Janto B."/>
            <person name="Ahmed A."/>
            <person name="Ito M."/>
            <person name="Liu J."/>
            <person name="Hicks D.B."/>
            <person name="Pagni S."/>
            <person name="Fackelmayer O.J."/>
            <person name="Smith T.A."/>
            <person name="Earl J."/>
            <person name="Elbourne L.D."/>
            <person name="Hassan K."/>
            <person name="Paulsen I.T."/>
            <person name="Kolsto A.B."/>
            <person name="Tourasse N.J."/>
            <person name="Ehrlich G.D."/>
            <person name="Boissy R."/>
            <person name="Ivey D.M."/>
            <person name="Li G."/>
            <person name="Xue Y."/>
            <person name="Ma Y."/>
            <person name="Hu F.Z."/>
            <person name="Krulwich T.A."/>
        </authorList>
    </citation>
    <scope>NUCLEOTIDE SEQUENCE [LARGE SCALE GENOMIC DNA]</scope>
    <source>
        <strain evidence="25">ATCC BAA-2126 / JCM 17055 / OF4</strain>
    </source>
</reference>
<dbReference type="PROSITE" id="PS00079">
    <property type="entry name" value="MULTICOPPER_OXIDASE1"/>
    <property type="match status" value="1"/>
</dbReference>
<keyword evidence="25" id="KW-1185">Reference proteome</keyword>
<evidence type="ECO:0000259" key="21">
    <source>
        <dbReference type="Pfam" id="PF00394"/>
    </source>
</evidence>
<dbReference type="PROSITE" id="PS00080">
    <property type="entry name" value="MULTICOPPER_OXIDASE2"/>
    <property type="match status" value="1"/>
</dbReference>
<dbReference type="SUPFAM" id="SSF49503">
    <property type="entry name" value="Cupredoxins"/>
    <property type="match status" value="3"/>
</dbReference>
<evidence type="ECO:0000256" key="2">
    <source>
        <dbReference type="ARBA" id="ARBA00001973"/>
    </source>
</evidence>
<protein>
    <recommendedName>
        <fullName evidence="9">Copper-containing nitrite reductase</fullName>
        <ecNumber evidence="8">1.7.2.1</ecNumber>
    </recommendedName>
    <alternativeName>
        <fullName evidence="18">Cu-NIR</fullName>
    </alternativeName>
</protein>
<evidence type="ECO:0000256" key="6">
    <source>
        <dbReference type="ARBA" id="ARBA00010609"/>
    </source>
</evidence>
<dbReference type="PANTHER" id="PTHR11709:SF394">
    <property type="entry name" value="FI03373P-RELATED"/>
    <property type="match status" value="1"/>
</dbReference>
<dbReference type="Proteomes" id="UP000001544">
    <property type="component" value="Chromosome"/>
</dbReference>
<evidence type="ECO:0000256" key="8">
    <source>
        <dbReference type="ARBA" id="ARBA00011882"/>
    </source>
</evidence>
<keyword evidence="12" id="KW-0677">Repeat</keyword>
<comment type="subcellular location">
    <subcellularLocation>
        <location evidence="4">Periplasm</location>
    </subcellularLocation>
</comment>
<keyword evidence="16 20" id="KW-0186">Copper</keyword>
<keyword evidence="15" id="KW-0560">Oxidoreductase</keyword>
<evidence type="ECO:0000256" key="16">
    <source>
        <dbReference type="ARBA" id="ARBA00023008"/>
    </source>
</evidence>
<dbReference type="InterPro" id="IPR001287">
    <property type="entry name" value="NO2-reductase_Cu"/>
</dbReference>
<dbReference type="GO" id="GO:0050421">
    <property type="term" value="F:nitrite reductase (NO-forming) activity"/>
    <property type="evidence" value="ECO:0007669"/>
    <property type="project" value="UniProtKB-EC"/>
</dbReference>
<dbReference type="InterPro" id="IPR011707">
    <property type="entry name" value="Cu-oxidase-like_N"/>
</dbReference>
<organism evidence="24 25">
    <name type="scientific">Alkalihalophilus pseudofirmus (strain ATCC BAA-2126 / JCM 17055 / OF4)</name>
    <name type="common">Bacillus pseudofirmus</name>
    <dbReference type="NCBI Taxonomy" id="398511"/>
    <lineage>
        <taxon>Bacteria</taxon>
        <taxon>Bacillati</taxon>
        <taxon>Bacillota</taxon>
        <taxon>Bacilli</taxon>
        <taxon>Bacillales</taxon>
        <taxon>Bacillaceae</taxon>
        <taxon>Alkalihalophilus</taxon>
    </lineage>
</organism>
<dbReference type="eggNOG" id="COG2132">
    <property type="taxonomic scope" value="Bacteria"/>
</dbReference>
<evidence type="ECO:0000256" key="7">
    <source>
        <dbReference type="ARBA" id="ARBA00011233"/>
    </source>
</evidence>
<evidence type="ECO:0000256" key="13">
    <source>
        <dbReference type="ARBA" id="ARBA00022764"/>
    </source>
</evidence>
<evidence type="ECO:0000313" key="24">
    <source>
        <dbReference type="EMBL" id="ADC51647.1"/>
    </source>
</evidence>
<dbReference type="HOGENOM" id="CLU_009100_6_2_9"/>
<dbReference type="Gene3D" id="2.60.40.420">
    <property type="entry name" value="Cupredoxins - blue copper proteins"/>
    <property type="match status" value="3"/>
</dbReference>
<keyword evidence="10" id="KW-0285">Flavoprotein</keyword>
<proteinExistence type="inferred from homology"/>
<dbReference type="Pfam" id="PF07731">
    <property type="entry name" value="Cu-oxidase_2"/>
    <property type="match status" value="1"/>
</dbReference>
<dbReference type="GO" id="GO:0042128">
    <property type="term" value="P:nitrate assimilation"/>
    <property type="evidence" value="ECO:0007669"/>
    <property type="project" value="UniProtKB-KW"/>
</dbReference>
<dbReference type="InterPro" id="IPR033138">
    <property type="entry name" value="Cu_oxidase_CS"/>
</dbReference>
<sequence length="554" mass="62342">MKKTLKATGIATAFAVVIAGCSNEAVDLQVSDEEVTQEDKETINTSSNNEGVKEFNLTVEETHWMFNEEVMEDAWTYNGSLPGEEIRVQEGDKVIVNVENQLDEPTALHLHGFPVPNEMDGVPGITQNAIMPGETFTYEYEADIPGTYWYHSHQDGARQVDKGLYGVFIVEPKDEEDYDIDEVIVIDEWSSMGMGDMDHEGMNHGNMDHGNMNENDTDHGNMNDGDMDHGSMNEDEMDHENMNDGHMNHGNMNSDEEGENHNMGGMTHAEMMNRMYDTPLINGKAAPEIEAIEVQEDGKAKLRFVNAGLFTQIVSIPGHSYKITHYDGQAVNEPEAIEGTPFRIAPAERFDVEIELDQPGAWGIQIYAEENKERLDAIVPLVYEGYEDNDLETEEASSSFFDISSYGETKEVDYGEITKEYDMILGTDDGGETFTINDKQFPNHESYEVEEGDVVKFTIENDTEVDHPMHLHGEFFNVISKDGTPISGSPIVKDTLNVRPGETYEIVFEAKNPGIWMFHCHEFHHANAGMMAEVRYKDFEPDFTVDPDIPNKPE</sequence>
<evidence type="ECO:0000256" key="4">
    <source>
        <dbReference type="ARBA" id="ARBA00004418"/>
    </source>
</evidence>
<dbReference type="PANTHER" id="PTHR11709">
    <property type="entry name" value="MULTI-COPPER OXIDASE"/>
    <property type="match status" value="1"/>
</dbReference>
<comment type="subunit">
    <text evidence="7">Homotrimer.</text>
</comment>
<dbReference type="GO" id="GO:0042597">
    <property type="term" value="C:periplasmic space"/>
    <property type="evidence" value="ECO:0007669"/>
    <property type="project" value="UniProtKB-SubCell"/>
</dbReference>
<dbReference type="EMBL" id="CP001878">
    <property type="protein sequence ID" value="ADC51647.1"/>
    <property type="molecule type" value="Genomic_DNA"/>
</dbReference>
<dbReference type="RefSeq" id="WP_012959009.1">
    <property type="nucleotide sequence ID" value="NC_013791.2"/>
</dbReference>
<evidence type="ECO:0000256" key="20">
    <source>
        <dbReference type="PIRSR" id="PIRSR601287-1"/>
    </source>
</evidence>
<dbReference type="InterPro" id="IPR008972">
    <property type="entry name" value="Cupredoxin"/>
</dbReference>
<comment type="cofactor">
    <cofactor evidence="3">
        <name>FAD</name>
        <dbReference type="ChEBI" id="CHEBI:57692"/>
    </cofactor>
</comment>
<feature type="domain" description="Plastocyanin-like" evidence="23">
    <location>
        <begin position="59"/>
        <end position="174"/>
    </location>
</feature>
<dbReference type="GO" id="GO:0019333">
    <property type="term" value="P:denitrification pathway"/>
    <property type="evidence" value="ECO:0007669"/>
    <property type="project" value="UniProtKB-UniPathway"/>
</dbReference>
<evidence type="ECO:0000256" key="12">
    <source>
        <dbReference type="ARBA" id="ARBA00022737"/>
    </source>
</evidence>